<dbReference type="Pfam" id="PF01235">
    <property type="entry name" value="Na_Ala_symp"/>
    <property type="match status" value="1"/>
</dbReference>
<evidence type="ECO:0000256" key="2">
    <source>
        <dbReference type="ARBA" id="ARBA00009261"/>
    </source>
</evidence>
<comment type="subcellular location">
    <subcellularLocation>
        <location evidence="8">Cell inner membrane</location>
        <topology evidence="8">Multi-pass membrane protein</topology>
    </subcellularLocation>
    <subcellularLocation>
        <location evidence="1">Cell membrane</location>
        <topology evidence="1">Multi-pass membrane protein</topology>
    </subcellularLocation>
</comment>
<keyword evidence="8" id="KW-0769">Symport</keyword>
<dbReference type="InterPro" id="IPR001463">
    <property type="entry name" value="Na/Ala_symport"/>
</dbReference>
<feature type="transmembrane region" description="Helical" evidence="8">
    <location>
        <begin position="451"/>
        <end position="468"/>
    </location>
</feature>
<feature type="transmembrane region" description="Helical" evidence="8">
    <location>
        <begin position="238"/>
        <end position="260"/>
    </location>
</feature>
<accession>A0ABV7D300</accession>
<dbReference type="PRINTS" id="PR00175">
    <property type="entry name" value="NAALASMPORT"/>
</dbReference>
<dbReference type="NCBIfam" id="TIGR00835">
    <property type="entry name" value="agcS"/>
    <property type="match status" value="1"/>
</dbReference>
<feature type="transmembrane region" description="Helical" evidence="8">
    <location>
        <begin position="474"/>
        <end position="490"/>
    </location>
</feature>
<keyword evidence="4" id="KW-1003">Cell membrane</keyword>
<feature type="transmembrane region" description="Helical" evidence="8">
    <location>
        <begin position="356"/>
        <end position="379"/>
    </location>
</feature>
<keyword evidence="5 8" id="KW-0812">Transmembrane</keyword>
<organism evidence="10 11">
    <name type="scientific">Kordiimonas pumila</name>
    <dbReference type="NCBI Taxonomy" id="2161677"/>
    <lineage>
        <taxon>Bacteria</taxon>
        <taxon>Pseudomonadati</taxon>
        <taxon>Pseudomonadota</taxon>
        <taxon>Alphaproteobacteria</taxon>
        <taxon>Kordiimonadales</taxon>
        <taxon>Kordiimonadaceae</taxon>
        <taxon>Kordiimonas</taxon>
    </lineage>
</organism>
<dbReference type="PANTHER" id="PTHR30330">
    <property type="entry name" value="AGSS FAMILY TRANSPORTER, SODIUM-ALANINE"/>
    <property type="match status" value="1"/>
</dbReference>
<comment type="caution">
    <text evidence="10">The sequence shown here is derived from an EMBL/GenBank/DDBJ whole genome shotgun (WGS) entry which is preliminary data.</text>
</comment>
<feature type="transmembrane region" description="Helical" evidence="8">
    <location>
        <begin position="407"/>
        <end position="430"/>
    </location>
</feature>
<dbReference type="Proteomes" id="UP001595444">
    <property type="component" value="Unassembled WGS sequence"/>
</dbReference>
<keyword evidence="9" id="KW-0732">Signal</keyword>
<feature type="signal peptide" evidence="9">
    <location>
        <begin position="1"/>
        <end position="20"/>
    </location>
</feature>
<comment type="similarity">
    <text evidence="2 8">Belongs to the alanine or glycine:cation symporter (AGCS) (TC 2.A.25) family.</text>
</comment>
<dbReference type="Gene3D" id="1.20.1740.10">
    <property type="entry name" value="Amino acid/polyamine transporter I"/>
    <property type="match status" value="1"/>
</dbReference>
<keyword evidence="7 8" id="KW-0472">Membrane</keyword>
<dbReference type="EMBL" id="JBHRSL010000002">
    <property type="protein sequence ID" value="MFC3051265.1"/>
    <property type="molecule type" value="Genomic_DNA"/>
</dbReference>
<evidence type="ECO:0000256" key="1">
    <source>
        <dbReference type="ARBA" id="ARBA00004651"/>
    </source>
</evidence>
<evidence type="ECO:0000313" key="10">
    <source>
        <dbReference type="EMBL" id="MFC3051265.1"/>
    </source>
</evidence>
<feature type="transmembrane region" description="Helical" evidence="8">
    <location>
        <begin position="272"/>
        <end position="293"/>
    </location>
</feature>
<name>A0ABV7D300_9PROT</name>
<evidence type="ECO:0000256" key="9">
    <source>
        <dbReference type="SAM" id="SignalP"/>
    </source>
</evidence>
<evidence type="ECO:0000256" key="7">
    <source>
        <dbReference type="ARBA" id="ARBA00023136"/>
    </source>
</evidence>
<feature type="chain" id="PRO_5047341762" evidence="9">
    <location>
        <begin position="21"/>
        <end position="516"/>
    </location>
</feature>
<feature type="transmembrane region" description="Helical" evidence="8">
    <location>
        <begin position="299"/>
        <end position="322"/>
    </location>
</feature>
<feature type="transmembrane region" description="Helical" evidence="8">
    <location>
        <begin position="36"/>
        <end position="55"/>
    </location>
</feature>
<dbReference type="RefSeq" id="WP_194211758.1">
    <property type="nucleotide sequence ID" value="NZ_CP061205.1"/>
</dbReference>
<feature type="transmembrane region" description="Helical" evidence="8">
    <location>
        <begin position="196"/>
        <end position="218"/>
    </location>
</feature>
<keyword evidence="8" id="KW-0997">Cell inner membrane</keyword>
<gene>
    <name evidence="10" type="ORF">ACFOKA_05035</name>
</gene>
<evidence type="ECO:0000256" key="4">
    <source>
        <dbReference type="ARBA" id="ARBA00022475"/>
    </source>
</evidence>
<sequence length="516" mass="54714">MKRLWAFIAPLMLFSQSLYAADGSVAETVNNFMLPISNLISTIIFVGIPMDWLFAGAPDLPLIVIWLFGGAVFFSFYMGFPNIRGFMQSIRIVKGTYDDPNDPGEVTHFQALTAAVSGTVGLGNIAGVAIAVSVGGPGATFWMILAGLFGMTSKFVECTLGLKYREIDENGVVSGGPMHYLSKGLANIGLPNLGKVLAVIAAVFCIGGAYGAGAMFQVNQSATQFTNEIVALTGGDASFFLGKSWLFGVVFALIVGLVIVGGIRKITHVTEFLVPIMAFIYIAASMVIIISHIDMLPSAFGHIISGAFTAEGAQGGVIGVLIQGLRRATFSNEAGLGSASIAHSAAKTKEPVSEGLVALLEPFIDTVVICTITALVIILTGSIDPSAAGTAAGIALTSKAFSTVIDWFPYVLTIAVILFAFSTSITWFYYGQRSFLWLFGNNAKADFLFKMSYLSILVIGSAMSLGSVMDLADALLLAMGFPNIIGLFLLRKEVRGMLDSYFSRIKSGEIKPYKGS</sequence>
<evidence type="ECO:0000256" key="5">
    <source>
        <dbReference type="ARBA" id="ARBA00022692"/>
    </source>
</evidence>
<evidence type="ECO:0000256" key="6">
    <source>
        <dbReference type="ARBA" id="ARBA00022989"/>
    </source>
</evidence>
<evidence type="ECO:0000256" key="8">
    <source>
        <dbReference type="RuleBase" id="RU363064"/>
    </source>
</evidence>
<keyword evidence="11" id="KW-1185">Reference proteome</keyword>
<evidence type="ECO:0000256" key="3">
    <source>
        <dbReference type="ARBA" id="ARBA00022448"/>
    </source>
</evidence>
<feature type="transmembrane region" description="Helical" evidence="8">
    <location>
        <begin position="62"/>
        <end position="80"/>
    </location>
</feature>
<protein>
    <submittedName>
        <fullName evidence="10">Alanine/glycine:cation symporter family protein</fullName>
    </submittedName>
</protein>
<keyword evidence="3 8" id="KW-0813">Transport</keyword>
<reference evidence="11" key="1">
    <citation type="journal article" date="2019" name="Int. J. Syst. Evol. Microbiol.">
        <title>The Global Catalogue of Microorganisms (GCM) 10K type strain sequencing project: providing services to taxonomists for standard genome sequencing and annotation.</title>
        <authorList>
            <consortium name="The Broad Institute Genomics Platform"/>
            <consortium name="The Broad Institute Genome Sequencing Center for Infectious Disease"/>
            <person name="Wu L."/>
            <person name="Ma J."/>
        </authorList>
    </citation>
    <scope>NUCLEOTIDE SEQUENCE [LARGE SCALE GENOMIC DNA]</scope>
    <source>
        <strain evidence="11">KCTC 62164</strain>
    </source>
</reference>
<keyword evidence="6 8" id="KW-1133">Transmembrane helix</keyword>
<evidence type="ECO:0000313" key="11">
    <source>
        <dbReference type="Proteomes" id="UP001595444"/>
    </source>
</evidence>
<proteinExistence type="inferred from homology"/>
<dbReference type="PANTHER" id="PTHR30330:SF3">
    <property type="entry name" value="TRANSCRIPTIONAL REGULATOR, LRP FAMILY"/>
    <property type="match status" value="1"/>
</dbReference>